<dbReference type="InterPro" id="IPR016980">
    <property type="entry name" value="S-AdoMet-dep_MeTrfase_Alr7345"/>
</dbReference>
<dbReference type="Proteomes" id="UP000318681">
    <property type="component" value="Unassembled WGS sequence"/>
</dbReference>
<dbReference type="PROSITE" id="PS51318">
    <property type="entry name" value="TAT"/>
    <property type="match status" value="1"/>
</dbReference>
<accession>A0A558QUS8</accession>
<dbReference type="InterPro" id="IPR006311">
    <property type="entry name" value="TAT_signal"/>
</dbReference>
<proteinExistence type="predicted"/>
<organism evidence="2 3">
    <name type="scientific">Alterirhizorhabdus solaris</name>
    <dbReference type="NCBI Taxonomy" id="2529389"/>
    <lineage>
        <taxon>Bacteria</taxon>
        <taxon>Pseudomonadati</taxon>
        <taxon>Pseudomonadota</taxon>
        <taxon>Alphaproteobacteria</taxon>
        <taxon>Sphingomonadales</taxon>
        <taxon>Rhizorhabdaceae</taxon>
        <taxon>Alterirhizorhabdus</taxon>
    </lineage>
</organism>
<reference evidence="2 3" key="1">
    <citation type="submission" date="2019-07" db="EMBL/GenBank/DDBJ databases">
        <title>Sphingomonas solaris sp. nov., isolated from a solar panel from Boston, Massachusetts.</title>
        <authorList>
            <person name="Tanner K."/>
            <person name="Pascual J."/>
            <person name="Mancuso C."/>
            <person name="Pereto J."/>
            <person name="Khalil A."/>
            <person name="Vilanova C."/>
        </authorList>
    </citation>
    <scope>NUCLEOTIDE SEQUENCE [LARGE SCALE GENOMIC DNA]</scope>
    <source>
        <strain evidence="2 3">R4DWN</strain>
    </source>
</reference>
<sequence>MSFTLSRRLALAAALLAPLAGVQAVTPLSPPATVAQAVASPARAPANRARDMYRHPAGTLAFFGVTPTQTVVEIWPGAGWYTEILAPLLAAKGRYIAATQPPGKYRDATLKLLAGNPARFGKAVVTTFDPARPSAIAPAGTADTVLTFRNVHNLLMSGDEAAARSFADFYRALKPGGVLGVVDHRLPETADAAREKNSGYIKRSTVIRLATAAGFRLAGESEVNANPKDTADWPKGVWTLPPSLSQGEADRARYVAIGESDRMTLKFVKPAR</sequence>
<evidence type="ECO:0000313" key="3">
    <source>
        <dbReference type="Proteomes" id="UP000318681"/>
    </source>
</evidence>
<dbReference type="Gene3D" id="3.40.50.150">
    <property type="entry name" value="Vaccinia Virus protein VP39"/>
    <property type="match status" value="1"/>
</dbReference>
<feature type="chain" id="PRO_5022097040" evidence="1">
    <location>
        <begin position="25"/>
        <end position="272"/>
    </location>
</feature>
<keyword evidence="3" id="KW-1185">Reference proteome</keyword>
<dbReference type="PIRSF" id="PIRSF031679">
    <property type="entry name" value="Mtase_Alr7345_prd"/>
    <property type="match status" value="1"/>
</dbReference>
<dbReference type="AlphaFoldDB" id="A0A558QUS8"/>
<keyword evidence="1" id="KW-0732">Signal</keyword>
<protein>
    <submittedName>
        <fullName evidence="2">Class I SAM-dependent methyltransferase</fullName>
    </submittedName>
</protein>
<dbReference type="GO" id="GO:0032259">
    <property type="term" value="P:methylation"/>
    <property type="evidence" value="ECO:0007669"/>
    <property type="project" value="UniProtKB-KW"/>
</dbReference>
<name>A0A558QUS8_9SPHN</name>
<evidence type="ECO:0000313" key="2">
    <source>
        <dbReference type="EMBL" id="TVV70812.1"/>
    </source>
</evidence>
<dbReference type="InterPro" id="IPR029063">
    <property type="entry name" value="SAM-dependent_MTases_sf"/>
</dbReference>
<gene>
    <name evidence="2" type="ORF">FOY91_18205</name>
</gene>
<evidence type="ECO:0000256" key="1">
    <source>
        <dbReference type="SAM" id="SignalP"/>
    </source>
</evidence>
<keyword evidence="2" id="KW-0808">Transferase</keyword>
<dbReference type="OrthoDB" id="9801692at2"/>
<comment type="caution">
    <text evidence="2">The sequence shown here is derived from an EMBL/GenBank/DDBJ whole genome shotgun (WGS) entry which is preliminary data.</text>
</comment>
<feature type="signal peptide" evidence="1">
    <location>
        <begin position="1"/>
        <end position="24"/>
    </location>
</feature>
<dbReference type="GO" id="GO:0008168">
    <property type="term" value="F:methyltransferase activity"/>
    <property type="evidence" value="ECO:0007669"/>
    <property type="project" value="UniProtKB-KW"/>
</dbReference>
<dbReference type="EMBL" id="VNIM01000107">
    <property type="protein sequence ID" value="TVV70812.1"/>
    <property type="molecule type" value="Genomic_DNA"/>
</dbReference>
<dbReference type="RefSeq" id="WP_145154977.1">
    <property type="nucleotide sequence ID" value="NZ_VNIM01000107.1"/>
</dbReference>
<keyword evidence="2" id="KW-0489">Methyltransferase</keyword>
<dbReference type="SUPFAM" id="SSF53335">
    <property type="entry name" value="S-adenosyl-L-methionine-dependent methyltransferases"/>
    <property type="match status" value="1"/>
</dbReference>